<accession>A0AAD6FZ75</accession>
<feature type="transmembrane region" description="Helical" evidence="7">
    <location>
        <begin position="287"/>
        <end position="308"/>
    </location>
</feature>
<name>A0AAD6FZ75_9EURO</name>
<dbReference type="Gene3D" id="1.20.1250.20">
    <property type="entry name" value="MFS general substrate transporter like domains"/>
    <property type="match status" value="1"/>
</dbReference>
<dbReference type="InterPro" id="IPR020846">
    <property type="entry name" value="MFS_dom"/>
</dbReference>
<feature type="transmembrane region" description="Helical" evidence="7">
    <location>
        <begin position="36"/>
        <end position="57"/>
    </location>
</feature>
<evidence type="ECO:0000256" key="5">
    <source>
        <dbReference type="ARBA" id="ARBA00023136"/>
    </source>
</evidence>
<dbReference type="Proteomes" id="UP001213681">
    <property type="component" value="Unassembled WGS sequence"/>
</dbReference>
<evidence type="ECO:0000313" key="9">
    <source>
        <dbReference type="EMBL" id="KAJ5438536.1"/>
    </source>
</evidence>
<comment type="subcellular location">
    <subcellularLocation>
        <location evidence="1">Membrane</location>
        <topology evidence="1">Multi-pass membrane protein</topology>
    </subcellularLocation>
</comment>
<evidence type="ECO:0000256" key="6">
    <source>
        <dbReference type="ARBA" id="ARBA00037968"/>
    </source>
</evidence>
<proteinExistence type="inferred from homology"/>
<comment type="similarity">
    <text evidence="6">Belongs to the major facilitator superfamily. Allantoate permease family.</text>
</comment>
<dbReference type="InterPro" id="IPR036259">
    <property type="entry name" value="MFS_trans_sf"/>
</dbReference>
<evidence type="ECO:0000259" key="8">
    <source>
        <dbReference type="PROSITE" id="PS50850"/>
    </source>
</evidence>
<evidence type="ECO:0000256" key="3">
    <source>
        <dbReference type="ARBA" id="ARBA00022692"/>
    </source>
</evidence>
<dbReference type="SUPFAM" id="SSF103473">
    <property type="entry name" value="MFS general substrate transporter"/>
    <property type="match status" value="1"/>
</dbReference>
<dbReference type="PANTHER" id="PTHR43791:SF103">
    <property type="entry name" value="MAJOR FACILITATOR SUPERFAMILY (MFS) PROFILE DOMAIN-CONTAINING PROTEIN-RELATED"/>
    <property type="match status" value="1"/>
</dbReference>
<feature type="domain" description="Major facilitator superfamily (MFS) profile" evidence="8">
    <location>
        <begin position="1"/>
        <end position="391"/>
    </location>
</feature>
<dbReference type="FunFam" id="1.20.1250.20:FF:000064">
    <property type="entry name" value="MFS allantoate transporter"/>
    <property type="match status" value="1"/>
</dbReference>
<comment type="caution">
    <text evidence="9">The sequence shown here is derived from an EMBL/GenBank/DDBJ whole genome shotgun (WGS) entry which is preliminary data.</text>
</comment>
<dbReference type="AlphaFoldDB" id="A0AAD6FZ75"/>
<feature type="transmembrane region" description="Helical" evidence="7">
    <location>
        <begin position="255"/>
        <end position="275"/>
    </location>
</feature>
<keyword evidence="4 7" id="KW-1133">Transmembrane helix</keyword>
<dbReference type="InterPro" id="IPR011701">
    <property type="entry name" value="MFS"/>
</dbReference>
<keyword evidence="2" id="KW-0813">Transport</keyword>
<dbReference type="PROSITE" id="PS50850">
    <property type="entry name" value="MFS"/>
    <property type="match status" value="1"/>
</dbReference>
<keyword evidence="5 7" id="KW-0472">Membrane</keyword>
<keyword evidence="3 7" id="KW-0812">Transmembrane</keyword>
<feature type="transmembrane region" description="Helical" evidence="7">
    <location>
        <begin position="156"/>
        <end position="174"/>
    </location>
</feature>
<feature type="transmembrane region" description="Helical" evidence="7">
    <location>
        <begin position="225"/>
        <end position="249"/>
    </location>
</feature>
<dbReference type="EMBL" id="JAPVEA010000008">
    <property type="protein sequence ID" value="KAJ5438536.1"/>
    <property type="molecule type" value="Genomic_DNA"/>
</dbReference>
<reference evidence="9" key="1">
    <citation type="submission" date="2022-12" db="EMBL/GenBank/DDBJ databases">
        <authorList>
            <person name="Petersen C."/>
        </authorList>
    </citation>
    <scope>NUCLEOTIDE SEQUENCE</scope>
    <source>
        <strain evidence="9">IBT 16125</strain>
    </source>
</reference>
<dbReference type="GO" id="GO:0016020">
    <property type="term" value="C:membrane"/>
    <property type="evidence" value="ECO:0007669"/>
    <property type="project" value="UniProtKB-SubCell"/>
</dbReference>
<evidence type="ECO:0000256" key="4">
    <source>
        <dbReference type="ARBA" id="ARBA00022989"/>
    </source>
</evidence>
<feature type="transmembrane region" description="Helical" evidence="7">
    <location>
        <begin position="125"/>
        <end position="144"/>
    </location>
</feature>
<dbReference type="GO" id="GO:0022857">
    <property type="term" value="F:transmembrane transporter activity"/>
    <property type="evidence" value="ECO:0007669"/>
    <property type="project" value="InterPro"/>
</dbReference>
<feature type="transmembrane region" description="Helical" evidence="7">
    <location>
        <begin position="94"/>
        <end position="113"/>
    </location>
</feature>
<dbReference type="Pfam" id="PF07690">
    <property type="entry name" value="MFS_1"/>
    <property type="match status" value="1"/>
</dbReference>
<evidence type="ECO:0000313" key="10">
    <source>
        <dbReference type="Proteomes" id="UP001213681"/>
    </source>
</evidence>
<evidence type="ECO:0000256" key="7">
    <source>
        <dbReference type="SAM" id="Phobius"/>
    </source>
</evidence>
<keyword evidence="10" id="KW-1185">Reference proteome</keyword>
<protein>
    <recommendedName>
        <fullName evidence="8">Major facilitator superfamily (MFS) profile domain-containing protein</fullName>
    </recommendedName>
</protein>
<feature type="transmembrane region" description="Helical" evidence="7">
    <location>
        <begin position="64"/>
        <end position="82"/>
    </location>
</feature>
<evidence type="ECO:0000256" key="2">
    <source>
        <dbReference type="ARBA" id="ARBA00022448"/>
    </source>
</evidence>
<gene>
    <name evidence="9" type="ORF">N7458_009534</name>
</gene>
<dbReference type="RefSeq" id="XP_056761765.1">
    <property type="nucleotide sequence ID" value="XM_056912916.1"/>
</dbReference>
<evidence type="ECO:0000256" key="1">
    <source>
        <dbReference type="ARBA" id="ARBA00004141"/>
    </source>
</evidence>
<dbReference type="PANTHER" id="PTHR43791">
    <property type="entry name" value="PERMEASE-RELATED"/>
    <property type="match status" value="1"/>
</dbReference>
<dbReference type="GeneID" id="81603159"/>
<sequence>MLVAYMLQFLDKQTLSSSTIMGIITDLKLHGSQYSWASSCFYFGYLFATYPVSLILIKFPLGKSLSIMFLIWAIILACHAAAKNFATLMVTRFFLGIAEASISPGFSLITSLWYRTSEQPWRHGLWFCGNSLSSVFSGLIGYGIYHIHDSLASWKWLFIIFGILTFVWGLVLLWRLPDSPRNAKFISEKEKKIAMHRLRANQAGFKSNKLELSQIKEALLDYKTWLVAVYSLTTNIPNGGSLAFSSLILEGFGFSVLNTFLMGIPMGIVIFLFVLSTTYLSSKLPNARCLIIAAVNVISITGAVVIYTCDTIGAKYAGLCLMQVFSSGMPLSMALVSSNIGGFTKRATVITCLFTCYCAGNIIGPQLFFAREAPRYKVITPISLKLVIDPG</sequence>
<organism evidence="9 10">
    <name type="scientific">Penicillium daleae</name>
    <dbReference type="NCBI Taxonomy" id="63821"/>
    <lineage>
        <taxon>Eukaryota</taxon>
        <taxon>Fungi</taxon>
        <taxon>Dikarya</taxon>
        <taxon>Ascomycota</taxon>
        <taxon>Pezizomycotina</taxon>
        <taxon>Eurotiomycetes</taxon>
        <taxon>Eurotiomycetidae</taxon>
        <taxon>Eurotiales</taxon>
        <taxon>Aspergillaceae</taxon>
        <taxon>Penicillium</taxon>
    </lineage>
</organism>
<reference evidence="9" key="2">
    <citation type="journal article" date="2023" name="IMA Fungus">
        <title>Comparative genomic study of the Penicillium genus elucidates a diverse pangenome and 15 lateral gene transfer events.</title>
        <authorList>
            <person name="Petersen C."/>
            <person name="Sorensen T."/>
            <person name="Nielsen M.R."/>
            <person name="Sondergaard T.E."/>
            <person name="Sorensen J.L."/>
            <person name="Fitzpatrick D.A."/>
            <person name="Frisvad J.C."/>
            <person name="Nielsen K.L."/>
        </authorList>
    </citation>
    <scope>NUCLEOTIDE SEQUENCE</scope>
    <source>
        <strain evidence="9">IBT 16125</strain>
    </source>
</reference>
<feature type="transmembrane region" description="Helical" evidence="7">
    <location>
        <begin position="314"/>
        <end position="336"/>
    </location>
</feature>